<proteinExistence type="predicted"/>
<comment type="caution">
    <text evidence="1">The sequence shown here is derived from an EMBL/GenBank/DDBJ whole genome shotgun (WGS) entry which is preliminary data.</text>
</comment>
<organism evidence="1 2">
    <name type="scientific">Asticcacaulis endophyticus</name>
    <dbReference type="NCBI Taxonomy" id="1395890"/>
    <lineage>
        <taxon>Bacteria</taxon>
        <taxon>Pseudomonadati</taxon>
        <taxon>Pseudomonadota</taxon>
        <taxon>Alphaproteobacteria</taxon>
        <taxon>Caulobacterales</taxon>
        <taxon>Caulobacteraceae</taxon>
        <taxon>Asticcacaulis</taxon>
    </lineage>
</organism>
<reference evidence="1" key="2">
    <citation type="submission" date="2020-09" db="EMBL/GenBank/DDBJ databases">
        <authorList>
            <person name="Sun Q."/>
            <person name="Kim S."/>
        </authorList>
    </citation>
    <scope>NUCLEOTIDE SEQUENCE</scope>
    <source>
        <strain evidence="1">KCTC 32296</strain>
    </source>
</reference>
<dbReference type="Proteomes" id="UP000662572">
    <property type="component" value="Unassembled WGS sequence"/>
</dbReference>
<gene>
    <name evidence="1" type="ORF">GCM10011273_20300</name>
</gene>
<reference evidence="1" key="1">
    <citation type="journal article" date="2014" name="Int. J. Syst. Evol. Microbiol.">
        <title>Complete genome sequence of Corynebacterium casei LMG S-19264T (=DSM 44701T), isolated from a smear-ripened cheese.</title>
        <authorList>
            <consortium name="US DOE Joint Genome Institute (JGI-PGF)"/>
            <person name="Walter F."/>
            <person name="Albersmeier A."/>
            <person name="Kalinowski J."/>
            <person name="Ruckert C."/>
        </authorList>
    </citation>
    <scope>NUCLEOTIDE SEQUENCE</scope>
    <source>
        <strain evidence="1">KCTC 32296</strain>
    </source>
</reference>
<keyword evidence="2" id="KW-1185">Reference proteome</keyword>
<evidence type="ECO:0000313" key="2">
    <source>
        <dbReference type="Proteomes" id="UP000662572"/>
    </source>
</evidence>
<name>A0A918Q5G2_9CAUL</name>
<sequence>MESGTHTAERYTPEERRARLRAFADRMLDHLEDLAPPQDVAEVERGLRTGLLIERLYARVDTAERTERANPKPRTDAEIAADVAKSRAEWAAKINGLRLEREAREAKAAAPIAPPTPELSYTPALKSSLKALRQHEDLKHFADELEDELANGLNPDWVPPPKPEPPLARFIDTEAQLNAPVQHWRTMERPDFGSG</sequence>
<dbReference type="AlphaFoldDB" id="A0A918Q5G2"/>
<dbReference type="RefSeq" id="WP_189486331.1">
    <property type="nucleotide sequence ID" value="NZ_BMZB01000002.1"/>
</dbReference>
<accession>A0A918Q5G2</accession>
<protein>
    <submittedName>
        <fullName evidence="1">Uncharacterized protein</fullName>
    </submittedName>
</protein>
<evidence type="ECO:0000313" key="1">
    <source>
        <dbReference type="EMBL" id="GGZ33875.1"/>
    </source>
</evidence>
<dbReference type="EMBL" id="BMZB01000002">
    <property type="protein sequence ID" value="GGZ33875.1"/>
    <property type="molecule type" value="Genomic_DNA"/>
</dbReference>